<proteinExistence type="predicted"/>
<feature type="compositionally biased region" description="Basic and acidic residues" evidence="1">
    <location>
        <begin position="76"/>
        <end position="85"/>
    </location>
</feature>
<accession>A0A497F330</accession>
<dbReference type="AlphaFoldDB" id="A0A497F330"/>
<comment type="caution">
    <text evidence="2">The sequence shown here is derived from an EMBL/GenBank/DDBJ whole genome shotgun (WGS) entry which is preliminary data.</text>
</comment>
<dbReference type="EMBL" id="QMQX01000003">
    <property type="protein sequence ID" value="RLE53719.1"/>
    <property type="molecule type" value="Genomic_DNA"/>
</dbReference>
<organism evidence="2 3">
    <name type="scientific">Thermoproteota archaeon</name>
    <dbReference type="NCBI Taxonomy" id="2056631"/>
    <lineage>
        <taxon>Archaea</taxon>
        <taxon>Thermoproteota</taxon>
    </lineage>
</organism>
<name>A0A497F330_9CREN</name>
<gene>
    <name evidence="2" type="ORF">DRJ33_00345</name>
</gene>
<reference evidence="2 3" key="1">
    <citation type="submission" date="2018-06" db="EMBL/GenBank/DDBJ databases">
        <title>Extensive metabolic versatility and redundancy in microbially diverse, dynamic hydrothermal sediments.</title>
        <authorList>
            <person name="Dombrowski N."/>
            <person name="Teske A."/>
            <person name="Baker B.J."/>
        </authorList>
    </citation>
    <scope>NUCLEOTIDE SEQUENCE [LARGE SCALE GENOMIC DNA]</scope>
    <source>
        <strain evidence="2">B34_G17</strain>
    </source>
</reference>
<feature type="region of interest" description="Disordered" evidence="1">
    <location>
        <begin position="62"/>
        <end position="85"/>
    </location>
</feature>
<dbReference type="Gene3D" id="6.10.140.1070">
    <property type="match status" value="1"/>
</dbReference>
<evidence type="ECO:0000256" key="1">
    <source>
        <dbReference type="SAM" id="MobiDB-lite"/>
    </source>
</evidence>
<evidence type="ECO:0000313" key="3">
    <source>
        <dbReference type="Proteomes" id="UP000272051"/>
    </source>
</evidence>
<feature type="non-terminal residue" evidence="2">
    <location>
        <position position="85"/>
    </location>
</feature>
<protein>
    <submittedName>
        <fullName evidence="2">GTP-binding protein</fullName>
    </submittedName>
</protein>
<evidence type="ECO:0000313" key="2">
    <source>
        <dbReference type="EMBL" id="RLE53719.1"/>
    </source>
</evidence>
<sequence>MPANLPPQAKALERKYLEAKTLPEKIAALEAYLSAIPDHKGTEKLKGHLRRKLAQLKRELEEQRRRKVGGGKPYAVKKEGAAQVV</sequence>
<dbReference type="Proteomes" id="UP000272051">
    <property type="component" value="Unassembled WGS sequence"/>
</dbReference>